<dbReference type="EMBL" id="CP114040">
    <property type="protein sequence ID" value="WAS91374.1"/>
    <property type="molecule type" value="Genomic_DNA"/>
</dbReference>
<accession>A0ABY7GX33</accession>
<reference evidence="2" key="1">
    <citation type="submission" date="2022-11" db="EMBL/GenBank/DDBJ databases">
        <title>Minimal conservation of predation-associated metabolite biosynthetic gene clusters underscores biosynthetic potential of Myxococcota including descriptions for ten novel species: Archangium lansinium sp. nov., Myxococcus landrumus sp. nov., Nannocystis bai.</title>
        <authorList>
            <person name="Ahearne A."/>
            <person name="Stevens C."/>
            <person name="Dowd S."/>
        </authorList>
    </citation>
    <scope>NUCLEOTIDE SEQUENCE</scope>
    <source>
        <strain evidence="2">Fl3</strain>
    </source>
</reference>
<evidence type="ECO:0008006" key="4">
    <source>
        <dbReference type="Google" id="ProtNLM"/>
    </source>
</evidence>
<sequence>MAAAPKKKSASTTKKAAGAKKAAAAKKPAAARTSAAKKPAAAKASAAKKPAAAKISAAKKPAAARTSAAKKPASAKPVRALTIDELLTRSRSIAAEITNLDQAAAFEAAARRCVAAGRPDLAAALAEALPEALRGPALTIAAAGGAGSVDAAIDAIKTSMAGDDRARPQWAARAFTAARDLANATPRATELAQLARAVLDEAVAGVPVWGEDGRFQGLVPLLTAQLAAGDTTSVRRILEIWQREDPDSLAAVLRYTSPLLWIAPDDPKTTLALLEAMEPSQREYPLDSGDRVRALAGWPAEQLDAFVGLAPRLRPDVARQLVAAGREADARNVLFAAIDDDEDDDTLAEYRLIVGDTEVAKDLVVSGEWSDDLARTRLKIELGVESIADARERLRKIDPRTGGSVMSPVHLLCLLGNFAFDRGEHDELPPILKAIDALLASPKRTQYDQGVEGDRRSYVADLRARIVAKAGNASATLAALAADFAALPTLQRFGRDAYGRNQITASLMRRAIRHGQPDLALKIGKKITPAERSGSARQVAAAFLPADPAGALAALDALAADRADTQLLAHALGETDPGTRLLPRLWDAVLAAAAPASAA</sequence>
<evidence type="ECO:0000313" key="2">
    <source>
        <dbReference type="EMBL" id="WAS91374.1"/>
    </source>
</evidence>
<dbReference type="Proteomes" id="UP001164459">
    <property type="component" value="Chromosome"/>
</dbReference>
<keyword evidence="3" id="KW-1185">Reference proteome</keyword>
<protein>
    <recommendedName>
        <fullName evidence="4">HEAT repeat protein</fullName>
    </recommendedName>
</protein>
<gene>
    <name evidence="2" type="ORF">O0S08_34740</name>
</gene>
<feature type="compositionally biased region" description="Low complexity" evidence="1">
    <location>
        <begin position="10"/>
        <end position="75"/>
    </location>
</feature>
<evidence type="ECO:0000256" key="1">
    <source>
        <dbReference type="SAM" id="MobiDB-lite"/>
    </source>
</evidence>
<evidence type="ECO:0000313" key="3">
    <source>
        <dbReference type="Proteomes" id="UP001164459"/>
    </source>
</evidence>
<name>A0ABY7GX33_9BACT</name>
<feature type="region of interest" description="Disordered" evidence="1">
    <location>
        <begin position="1"/>
        <end position="75"/>
    </location>
</feature>
<dbReference type="RefSeq" id="WP_269033738.1">
    <property type="nucleotide sequence ID" value="NZ_CP114040.1"/>
</dbReference>
<proteinExistence type="predicted"/>
<organism evidence="2 3">
    <name type="scientific">Nannocystis punicea</name>
    <dbReference type="NCBI Taxonomy" id="2995304"/>
    <lineage>
        <taxon>Bacteria</taxon>
        <taxon>Pseudomonadati</taxon>
        <taxon>Myxococcota</taxon>
        <taxon>Polyangia</taxon>
        <taxon>Nannocystales</taxon>
        <taxon>Nannocystaceae</taxon>
        <taxon>Nannocystis</taxon>
    </lineage>
</organism>